<proteinExistence type="predicted"/>
<dbReference type="EMBL" id="ML211320">
    <property type="protein sequence ID" value="TFK84383.1"/>
    <property type="molecule type" value="Genomic_DNA"/>
</dbReference>
<protein>
    <submittedName>
        <fullName evidence="1">Uncharacterized protein</fullName>
    </submittedName>
</protein>
<evidence type="ECO:0000313" key="2">
    <source>
        <dbReference type="Proteomes" id="UP000308197"/>
    </source>
</evidence>
<evidence type="ECO:0000313" key="1">
    <source>
        <dbReference type="EMBL" id="TFK84383.1"/>
    </source>
</evidence>
<sequence length="175" mass="19186">MNTPVRHLVSAIRALVDMEHAQLVTPCVRVRDNGSHRAVREPGLPARACTPRRNRRRWPHAVCAAQRIHQPVVQMGPLSNRAHWKCNLWQTYAAACALDAALPARPSSMPGAHKGTADLAIPKLPIHLLLHAHSTTGTPRRRTPPPAHASLCPWVMSSLSTHPKCSSPWYSADGS</sequence>
<reference evidence="1 2" key="1">
    <citation type="journal article" date="2019" name="Nat. Ecol. Evol.">
        <title>Megaphylogeny resolves global patterns of mushroom evolution.</title>
        <authorList>
            <person name="Varga T."/>
            <person name="Krizsan K."/>
            <person name="Foldi C."/>
            <person name="Dima B."/>
            <person name="Sanchez-Garcia M."/>
            <person name="Sanchez-Ramirez S."/>
            <person name="Szollosi G.J."/>
            <person name="Szarkandi J.G."/>
            <person name="Papp V."/>
            <person name="Albert L."/>
            <person name="Andreopoulos W."/>
            <person name="Angelini C."/>
            <person name="Antonin V."/>
            <person name="Barry K.W."/>
            <person name="Bougher N.L."/>
            <person name="Buchanan P."/>
            <person name="Buyck B."/>
            <person name="Bense V."/>
            <person name="Catcheside P."/>
            <person name="Chovatia M."/>
            <person name="Cooper J."/>
            <person name="Damon W."/>
            <person name="Desjardin D."/>
            <person name="Finy P."/>
            <person name="Geml J."/>
            <person name="Haridas S."/>
            <person name="Hughes K."/>
            <person name="Justo A."/>
            <person name="Karasinski D."/>
            <person name="Kautmanova I."/>
            <person name="Kiss B."/>
            <person name="Kocsube S."/>
            <person name="Kotiranta H."/>
            <person name="LaButti K.M."/>
            <person name="Lechner B.E."/>
            <person name="Liimatainen K."/>
            <person name="Lipzen A."/>
            <person name="Lukacs Z."/>
            <person name="Mihaltcheva S."/>
            <person name="Morgado L.N."/>
            <person name="Niskanen T."/>
            <person name="Noordeloos M.E."/>
            <person name="Ohm R.A."/>
            <person name="Ortiz-Santana B."/>
            <person name="Ovrebo C."/>
            <person name="Racz N."/>
            <person name="Riley R."/>
            <person name="Savchenko A."/>
            <person name="Shiryaev A."/>
            <person name="Soop K."/>
            <person name="Spirin V."/>
            <person name="Szebenyi C."/>
            <person name="Tomsovsky M."/>
            <person name="Tulloss R.E."/>
            <person name="Uehling J."/>
            <person name="Grigoriev I.V."/>
            <person name="Vagvolgyi C."/>
            <person name="Papp T."/>
            <person name="Martin F.M."/>
            <person name="Miettinen O."/>
            <person name="Hibbett D.S."/>
            <person name="Nagy L.G."/>
        </authorList>
    </citation>
    <scope>NUCLEOTIDE SEQUENCE [LARGE SCALE GENOMIC DNA]</scope>
    <source>
        <strain evidence="1 2">HHB13444</strain>
    </source>
</reference>
<dbReference type="InParanoid" id="A0A5C3PET0"/>
<gene>
    <name evidence="1" type="ORF">K466DRAFT_227470</name>
</gene>
<dbReference type="Proteomes" id="UP000308197">
    <property type="component" value="Unassembled WGS sequence"/>
</dbReference>
<accession>A0A5C3PET0</accession>
<organism evidence="1 2">
    <name type="scientific">Polyporus arcularius HHB13444</name>
    <dbReference type="NCBI Taxonomy" id="1314778"/>
    <lineage>
        <taxon>Eukaryota</taxon>
        <taxon>Fungi</taxon>
        <taxon>Dikarya</taxon>
        <taxon>Basidiomycota</taxon>
        <taxon>Agaricomycotina</taxon>
        <taxon>Agaricomycetes</taxon>
        <taxon>Polyporales</taxon>
        <taxon>Polyporaceae</taxon>
        <taxon>Polyporus</taxon>
    </lineage>
</organism>
<keyword evidence="2" id="KW-1185">Reference proteome</keyword>
<dbReference type="AlphaFoldDB" id="A0A5C3PET0"/>
<name>A0A5C3PET0_9APHY</name>